<dbReference type="Gene3D" id="3.60.10.10">
    <property type="entry name" value="Endonuclease/exonuclease/phosphatase"/>
    <property type="match status" value="1"/>
</dbReference>
<dbReference type="SUPFAM" id="SSF56219">
    <property type="entry name" value="DNase I-like"/>
    <property type="match status" value="1"/>
</dbReference>
<dbReference type="CDD" id="cd01650">
    <property type="entry name" value="RT_nLTR_like"/>
    <property type="match status" value="1"/>
</dbReference>
<keyword evidence="2" id="KW-0548">Nucleotidyltransferase</keyword>
<dbReference type="InterPro" id="IPR043502">
    <property type="entry name" value="DNA/RNA_pol_sf"/>
</dbReference>
<dbReference type="AlphaFoldDB" id="A0A9Q1BTK9"/>
<reference evidence="2" key="1">
    <citation type="submission" date="2021-10" db="EMBL/GenBank/DDBJ databases">
        <title>Tropical sea cucumber genome reveals ecological adaptation and Cuvierian tubules defense mechanism.</title>
        <authorList>
            <person name="Chen T."/>
        </authorList>
    </citation>
    <scope>NUCLEOTIDE SEQUENCE</scope>
    <source>
        <strain evidence="2">Nanhai2018</strain>
        <tissue evidence="2">Muscle</tissue>
    </source>
</reference>
<dbReference type="EMBL" id="JAIZAY010000012">
    <property type="protein sequence ID" value="KAJ8032438.1"/>
    <property type="molecule type" value="Genomic_DNA"/>
</dbReference>
<dbReference type="InterPro" id="IPR000477">
    <property type="entry name" value="RT_dom"/>
</dbReference>
<dbReference type="SUPFAM" id="SSF56672">
    <property type="entry name" value="DNA/RNA polymerases"/>
    <property type="match status" value="1"/>
</dbReference>
<evidence type="ECO:0000313" key="2">
    <source>
        <dbReference type="EMBL" id="KAJ8032438.1"/>
    </source>
</evidence>
<keyword evidence="2" id="KW-0695">RNA-directed DNA polymerase</keyword>
<gene>
    <name evidence="2" type="ORF">HOLleu_25961</name>
</gene>
<name>A0A9Q1BTK9_HOLLE</name>
<keyword evidence="2" id="KW-0808">Transferase</keyword>
<comment type="caution">
    <text evidence="2">The sequence shown here is derived from an EMBL/GenBank/DDBJ whole genome shotgun (WGS) entry which is preliminary data.</text>
</comment>
<dbReference type="PROSITE" id="PS50878">
    <property type="entry name" value="RT_POL"/>
    <property type="match status" value="1"/>
</dbReference>
<dbReference type="Pfam" id="PF14529">
    <property type="entry name" value="Exo_endo_phos_2"/>
    <property type="match status" value="1"/>
</dbReference>
<dbReference type="Proteomes" id="UP001152320">
    <property type="component" value="Chromosome 12"/>
</dbReference>
<dbReference type="OrthoDB" id="410381at2759"/>
<dbReference type="InterPro" id="IPR005135">
    <property type="entry name" value="Endo/exonuclease/phosphatase"/>
</dbReference>
<dbReference type="Pfam" id="PF00078">
    <property type="entry name" value="RVT_1"/>
    <property type="match status" value="1"/>
</dbReference>
<dbReference type="InterPro" id="IPR036691">
    <property type="entry name" value="Endo/exonu/phosph_ase_sf"/>
</dbReference>
<evidence type="ECO:0000259" key="1">
    <source>
        <dbReference type="PROSITE" id="PS50878"/>
    </source>
</evidence>
<dbReference type="GO" id="GO:0003964">
    <property type="term" value="F:RNA-directed DNA polymerase activity"/>
    <property type="evidence" value="ECO:0007669"/>
    <property type="project" value="UniProtKB-KW"/>
</dbReference>
<dbReference type="PANTHER" id="PTHR33332">
    <property type="entry name" value="REVERSE TRANSCRIPTASE DOMAIN-CONTAINING PROTEIN"/>
    <property type="match status" value="1"/>
</dbReference>
<sequence>MLIGVVYCPKGVNEYHTFDLLSSVFSSLSRQNLDCFVMGDFNCNLLSHSDQTCKEFINLVQSHAFIPLHTIPTRVTSTSATLLDVIFTNTLTKACLSGVIPDDISDHFPIFAICDLNLTNDTSKTKLIQRRKVTPETLNLLQSTLECETWEDVYKCDDADTAFNKFNEMFLRHYHKCLPLLPHKLSSKINGKKWMSSGILISCKTKHRLYKKYLRKRTIQNFNDYKRFRNRLNSVIRCAKNNFYKGLFSNCGNDIKTTWLTINRLLHGHCKDNSIDEITHNGDIVSGPKEVSNVLNDYFISVSPVTQQNIPTVPSFTYDSYLDNPVSDSIFITPATTDEVLDLILSLKNSAAGSDGVLPMVVKRVALYLCNPLTYVFNLSIKQGIVPESLKSARVVPIFKSGNNKDASNYRPISVLPCFSKILEKLMFTRLYKFVISNNSIYDFQFGFLPRRSTSHALIHFTDVVIKAFENKHYVSGTFLDLSKAFDTLDHKILLGKLKHYGIRGIVLNWFTSYLSNRMQSVSINNVNSDLKPITCGVPQGSILGPLLFIIYVNDLSNASNKFHIISYADDTNLFFSSPNLTTLLSTVQDEFVKVRNWFCVNKLSLNVKKTSTVIFRSPNKPVNDNIHYIKLCGLKIRISNSCKFLGVFIDQHLTWYDHIDYVGNKVSKGVGILTRLRHLLPKHVLLTLYNTLILPYLSYCNVVWGSTFPTRIQPLFVLQKRCMRLITNKHRLYHSNPLFVKLRTLSVYNLNRYYTNIFMYNWLHDNCPLIFKDYFHFRADYHSHDTRYSHDLSTPLCRLHSSHCNVRYLGVKLWNSLPDDVKDSRSIYTFKRKLKEYFIHLQ</sequence>
<evidence type="ECO:0000313" key="3">
    <source>
        <dbReference type="Proteomes" id="UP001152320"/>
    </source>
</evidence>
<keyword evidence="3" id="KW-1185">Reference proteome</keyword>
<feature type="domain" description="Reverse transcriptase" evidence="1">
    <location>
        <begin position="379"/>
        <end position="650"/>
    </location>
</feature>
<protein>
    <submittedName>
        <fullName evidence="2">RNA-directed DNA polymerase from mobile element jockey</fullName>
    </submittedName>
</protein>
<proteinExistence type="predicted"/>
<accession>A0A9Q1BTK9</accession>
<organism evidence="2 3">
    <name type="scientific">Holothuria leucospilota</name>
    <name type="common">Black long sea cucumber</name>
    <name type="synonym">Mertensiothuria leucospilota</name>
    <dbReference type="NCBI Taxonomy" id="206669"/>
    <lineage>
        <taxon>Eukaryota</taxon>
        <taxon>Metazoa</taxon>
        <taxon>Echinodermata</taxon>
        <taxon>Eleutherozoa</taxon>
        <taxon>Echinozoa</taxon>
        <taxon>Holothuroidea</taxon>
        <taxon>Aspidochirotacea</taxon>
        <taxon>Aspidochirotida</taxon>
        <taxon>Holothuriidae</taxon>
        <taxon>Holothuria</taxon>
    </lineage>
</organism>